<evidence type="ECO:0000256" key="15">
    <source>
        <dbReference type="ARBA" id="ARBA00022989"/>
    </source>
</evidence>
<keyword evidence="18" id="KW-0325">Glycoprotein</keyword>
<evidence type="ECO:0000256" key="5">
    <source>
        <dbReference type="ARBA" id="ARBA00022527"/>
    </source>
</evidence>
<evidence type="ECO:0000256" key="11">
    <source>
        <dbReference type="ARBA" id="ARBA00022737"/>
    </source>
</evidence>
<dbReference type="SUPFAM" id="SSF52058">
    <property type="entry name" value="L domain-like"/>
    <property type="match status" value="1"/>
</dbReference>
<keyword evidence="10 21" id="KW-0732">Signal</keyword>
<evidence type="ECO:0000256" key="12">
    <source>
        <dbReference type="ARBA" id="ARBA00022741"/>
    </source>
</evidence>
<dbReference type="GO" id="GO:0009791">
    <property type="term" value="P:post-embryonic development"/>
    <property type="evidence" value="ECO:0007669"/>
    <property type="project" value="UniProtKB-ARBA"/>
</dbReference>
<evidence type="ECO:0000256" key="21">
    <source>
        <dbReference type="SAM" id="SignalP"/>
    </source>
</evidence>
<evidence type="ECO:0000256" key="7">
    <source>
        <dbReference type="ARBA" id="ARBA00022614"/>
    </source>
</evidence>
<feature type="domain" description="Protein kinase" evidence="22">
    <location>
        <begin position="682"/>
        <end position="960"/>
    </location>
</feature>
<dbReference type="Pfam" id="PF00560">
    <property type="entry name" value="LRR_1"/>
    <property type="match status" value="4"/>
</dbReference>
<dbReference type="Pfam" id="PF23598">
    <property type="entry name" value="LRR_14"/>
    <property type="match status" value="1"/>
</dbReference>
<evidence type="ECO:0000256" key="4">
    <source>
        <dbReference type="ARBA" id="ARBA00022475"/>
    </source>
</evidence>
<dbReference type="InterPro" id="IPR008271">
    <property type="entry name" value="Ser/Thr_kinase_AS"/>
</dbReference>
<keyword evidence="12 19" id="KW-0547">Nucleotide-binding</keyword>
<feature type="chain" id="PRO_5029489145" evidence="21">
    <location>
        <begin position="28"/>
        <end position="971"/>
    </location>
</feature>
<feature type="signal peptide" evidence="21">
    <location>
        <begin position="1"/>
        <end position="27"/>
    </location>
</feature>
<evidence type="ECO:0000256" key="6">
    <source>
        <dbReference type="ARBA" id="ARBA00022553"/>
    </source>
</evidence>
<evidence type="ECO:0000256" key="14">
    <source>
        <dbReference type="ARBA" id="ARBA00022840"/>
    </source>
</evidence>
<dbReference type="EMBL" id="JABWDY010026929">
    <property type="protein sequence ID" value="KAF5188311.1"/>
    <property type="molecule type" value="Genomic_DNA"/>
</dbReference>
<dbReference type="PROSITE" id="PS00108">
    <property type="entry name" value="PROTEIN_KINASE_ST"/>
    <property type="match status" value="1"/>
</dbReference>
<keyword evidence="24" id="KW-1185">Reference proteome</keyword>
<dbReference type="InterPro" id="IPR051716">
    <property type="entry name" value="Plant_RL_S/T_kinase"/>
</dbReference>
<dbReference type="InterPro" id="IPR000719">
    <property type="entry name" value="Prot_kinase_dom"/>
</dbReference>
<dbReference type="InterPro" id="IPR013210">
    <property type="entry name" value="LRR_N_plant-typ"/>
</dbReference>
<dbReference type="GO" id="GO:1905393">
    <property type="term" value="P:plant organ formation"/>
    <property type="evidence" value="ECO:0007669"/>
    <property type="project" value="UniProtKB-ARBA"/>
</dbReference>
<dbReference type="PRINTS" id="PR00019">
    <property type="entry name" value="LEURICHRPT"/>
</dbReference>
<dbReference type="FunFam" id="3.80.10.10:FF:000215">
    <property type="entry name" value="Receptor-like protein kinase HSL1"/>
    <property type="match status" value="1"/>
</dbReference>
<keyword evidence="15 20" id="KW-1133">Transmembrane helix</keyword>
<dbReference type="FunFam" id="3.80.10.10:FF:000299">
    <property type="entry name" value="Piriformospora indica-insensitive protein 2"/>
    <property type="match status" value="1"/>
</dbReference>
<dbReference type="GO" id="GO:0004674">
    <property type="term" value="F:protein serine/threonine kinase activity"/>
    <property type="evidence" value="ECO:0007669"/>
    <property type="project" value="UniProtKB-KW"/>
</dbReference>
<evidence type="ECO:0000259" key="22">
    <source>
        <dbReference type="PROSITE" id="PS50011"/>
    </source>
</evidence>
<dbReference type="Gene3D" id="3.30.200.20">
    <property type="entry name" value="Phosphorylase Kinase, domain 1"/>
    <property type="match status" value="1"/>
</dbReference>
<evidence type="ECO:0000256" key="20">
    <source>
        <dbReference type="SAM" id="Phobius"/>
    </source>
</evidence>
<dbReference type="FunFam" id="3.30.200.20:FF:000511">
    <property type="entry name" value="Leucine-rich receptor-like protein kinase family protein"/>
    <property type="match status" value="1"/>
</dbReference>
<dbReference type="PROSITE" id="PS00107">
    <property type="entry name" value="PROTEIN_KINASE_ATP"/>
    <property type="match status" value="1"/>
</dbReference>
<feature type="binding site" evidence="19">
    <location>
        <position position="712"/>
    </location>
    <ligand>
        <name>ATP</name>
        <dbReference type="ChEBI" id="CHEBI:30616"/>
    </ligand>
</feature>
<keyword evidence="11" id="KW-0677">Repeat</keyword>
<dbReference type="InterPro" id="IPR017441">
    <property type="entry name" value="Protein_kinase_ATP_BS"/>
</dbReference>
<dbReference type="GO" id="GO:0004713">
    <property type="term" value="F:protein tyrosine kinase activity"/>
    <property type="evidence" value="ECO:0007669"/>
    <property type="project" value="UniProtKB-KW"/>
</dbReference>
<name>A0A7J6VU61_THATH</name>
<dbReference type="SUPFAM" id="SSF52047">
    <property type="entry name" value="RNI-like"/>
    <property type="match status" value="1"/>
</dbReference>
<dbReference type="FunFam" id="1.10.510.10:FF:000632">
    <property type="entry name" value="leucine-rich repeat receptor-like protein kinase TDR"/>
    <property type="match status" value="1"/>
</dbReference>
<keyword evidence="16 20" id="KW-0472">Membrane</keyword>
<dbReference type="Proteomes" id="UP000554482">
    <property type="component" value="Unassembled WGS sequence"/>
</dbReference>
<evidence type="ECO:0000313" key="23">
    <source>
        <dbReference type="EMBL" id="KAF5188311.1"/>
    </source>
</evidence>
<evidence type="ECO:0000256" key="1">
    <source>
        <dbReference type="ARBA" id="ARBA00004162"/>
    </source>
</evidence>
<keyword evidence="23" id="KW-0829">Tyrosine-protein kinase</keyword>
<reference evidence="23 24" key="1">
    <citation type="submission" date="2020-06" db="EMBL/GenBank/DDBJ databases">
        <title>Transcriptomic and genomic resources for Thalictrum thalictroides and T. hernandezii: Facilitating candidate gene discovery in an emerging model plant lineage.</title>
        <authorList>
            <person name="Arias T."/>
            <person name="Riano-Pachon D.M."/>
            <person name="Di Stilio V.S."/>
        </authorList>
    </citation>
    <scope>NUCLEOTIDE SEQUENCE [LARGE SCALE GENOMIC DNA]</scope>
    <source>
        <strain evidence="24">cv. WT478/WT964</strain>
        <tissue evidence="23">Leaves</tissue>
    </source>
</reference>
<dbReference type="SUPFAM" id="SSF56112">
    <property type="entry name" value="Protein kinase-like (PK-like)"/>
    <property type="match status" value="1"/>
</dbReference>
<dbReference type="Gene3D" id="3.80.10.10">
    <property type="entry name" value="Ribonuclease Inhibitor"/>
    <property type="match status" value="4"/>
</dbReference>
<dbReference type="GO" id="GO:0048367">
    <property type="term" value="P:shoot system development"/>
    <property type="evidence" value="ECO:0007669"/>
    <property type="project" value="UniProtKB-ARBA"/>
</dbReference>
<keyword evidence="6" id="KW-0597">Phosphoprotein</keyword>
<dbReference type="InterPro" id="IPR001611">
    <property type="entry name" value="Leu-rich_rpt"/>
</dbReference>
<dbReference type="GO" id="GO:0005524">
    <property type="term" value="F:ATP binding"/>
    <property type="evidence" value="ECO:0007669"/>
    <property type="project" value="UniProtKB-UniRule"/>
</dbReference>
<dbReference type="Gene3D" id="1.10.510.10">
    <property type="entry name" value="Transferase(Phosphotransferase) domain 1"/>
    <property type="match status" value="1"/>
</dbReference>
<evidence type="ECO:0000256" key="9">
    <source>
        <dbReference type="ARBA" id="ARBA00022692"/>
    </source>
</evidence>
<dbReference type="GO" id="GO:0005886">
    <property type="term" value="C:plasma membrane"/>
    <property type="evidence" value="ECO:0007669"/>
    <property type="project" value="UniProtKB-SubCell"/>
</dbReference>
<accession>A0A7J6VU61</accession>
<dbReference type="InterPro" id="IPR032675">
    <property type="entry name" value="LRR_dom_sf"/>
</dbReference>
<dbReference type="PROSITE" id="PS51450">
    <property type="entry name" value="LRR"/>
    <property type="match status" value="2"/>
</dbReference>
<dbReference type="GO" id="GO:0048608">
    <property type="term" value="P:reproductive structure development"/>
    <property type="evidence" value="ECO:0007669"/>
    <property type="project" value="UniProtKB-ARBA"/>
</dbReference>
<comment type="caution">
    <text evidence="23">The sequence shown here is derived from an EMBL/GenBank/DDBJ whole genome shotgun (WGS) entry which is preliminary data.</text>
</comment>
<feature type="transmembrane region" description="Helical" evidence="20">
    <location>
        <begin position="618"/>
        <end position="640"/>
    </location>
</feature>
<dbReference type="PANTHER" id="PTHR48053:SF159">
    <property type="entry name" value="PROTEIN KINASE DOMAIN-CONTAINING PROTEIN"/>
    <property type="match status" value="1"/>
</dbReference>
<dbReference type="FunFam" id="3.80.10.10:FF:000228">
    <property type="entry name" value="Leucine-rich repeat receptor-like serine/threonine-protein kinase BAM1"/>
    <property type="match status" value="1"/>
</dbReference>
<dbReference type="CDD" id="cd14066">
    <property type="entry name" value="STKc_IRAK"/>
    <property type="match status" value="1"/>
</dbReference>
<dbReference type="OrthoDB" id="676979at2759"/>
<sequence>MAEKPKLWVHFILATTFALFFLPPATALTVETEALLQFKKKLKDPFNILESWKPDSKYAPCDFTGITCDKNSHLVTHISLENKSFLGEISPSISFLQSLTSLVLASNSISGSLPFELVNCSNLEILNVTGNDLTGSIPDLSSLRNLRVLDLSLNYFSGQFPDWVVNLKRLTALGLGENDYDEARIPENIGSLKNLTWLYLTGSNLTGEIPDTILELESLETLDLSSNALSGNFPKEISRMRSLSKIELWKNNLTGEIPKELAELIHLREFDISKNNMYGNLPTEIGSLKNLVVFQLYENNFTGEFPQGFGDMRYLNGFSIYKNKFSGRFPGNFGRFSPLNSIDISENKFSGDFPRFLCENKQLQFLLALDNNFSGVLAESYGECKSLERLRISKNHLSGSIPSAVWGLPLVQIMDFGDNGFSGKISLEIRMSTSLTQLLLQNNKFEGPLPSELAELTQLEKLSAYNNMFTGKIPAEIKNLKKLFSLRLEENSLTGPIPSEVGECVRLAELNLAKNELSGDIPKTLSLLSNLNSLNLSQNRLSGSIPGNLQSLKLSSIDLSENKFTGRIPFVLAVTGGDQAFSGNAGLCIDNDLGDHVKSRISVCKGSHNHKSTLKHKLLLGGVISLALVAIIAGLLLLSYKNFKLNESHKEGDLEGELEKDPCWKLEAFHPMELDEDEIGDLKEDNLIGSGSTGKVYRLDLKKSGGTVAVKKLWKGKEVKLLTAEMEILGTLKHRNILKLYAFLMKGESNFLVLEYMENGNLFQALRHEIKGGRAELDWIQRHKIAVGAAKGIAYLHHDCSPAVIHRDIKSTNILLDEDYEPKIADFGIARIAENPINGLDTSSFAGTHGYFAPELAYSLKVTEKSDVYSFGVVLLELVTGRSPIEAEFGEEKDIVYWVSTHLSCRDDILKVLDQKVSGTAEDDMIKVLRIATLCTTKLPSLRPTMRDVVKMLIDADPCSIIIAEKNPDKY</sequence>
<gene>
    <name evidence="23" type="ORF">FRX31_022102</name>
</gene>
<evidence type="ECO:0000256" key="17">
    <source>
        <dbReference type="ARBA" id="ARBA00023170"/>
    </source>
</evidence>
<dbReference type="Pfam" id="PF00069">
    <property type="entry name" value="Pkinase"/>
    <property type="match status" value="1"/>
</dbReference>
<dbReference type="Pfam" id="PF08263">
    <property type="entry name" value="LRRNT_2"/>
    <property type="match status" value="1"/>
</dbReference>
<evidence type="ECO:0000313" key="24">
    <source>
        <dbReference type="Proteomes" id="UP000554482"/>
    </source>
</evidence>
<comment type="similarity">
    <text evidence="2">Belongs to the protein kinase superfamily. Ser/Thr protein kinase family.</text>
</comment>
<keyword evidence="9 20" id="KW-0812">Transmembrane</keyword>
<protein>
    <submittedName>
        <fullName evidence="23">Receptor protein-tyrosine kinase cepr2</fullName>
    </submittedName>
</protein>
<keyword evidence="8" id="KW-0808">Transferase</keyword>
<keyword evidence="13 23" id="KW-0418">Kinase</keyword>
<dbReference type="InterPro" id="IPR011009">
    <property type="entry name" value="Kinase-like_dom_sf"/>
</dbReference>
<evidence type="ECO:0000256" key="10">
    <source>
        <dbReference type="ARBA" id="ARBA00022729"/>
    </source>
</evidence>
<evidence type="ECO:0000256" key="13">
    <source>
        <dbReference type="ARBA" id="ARBA00022777"/>
    </source>
</evidence>
<evidence type="ECO:0000256" key="8">
    <source>
        <dbReference type="ARBA" id="ARBA00022679"/>
    </source>
</evidence>
<dbReference type="AlphaFoldDB" id="A0A7J6VU61"/>
<evidence type="ECO:0000256" key="18">
    <source>
        <dbReference type="ARBA" id="ARBA00023180"/>
    </source>
</evidence>
<keyword evidence="14 19" id="KW-0067">ATP-binding</keyword>
<evidence type="ECO:0000256" key="3">
    <source>
        <dbReference type="ARBA" id="ARBA00022473"/>
    </source>
</evidence>
<dbReference type="SMART" id="SM00220">
    <property type="entry name" value="S_TKc"/>
    <property type="match status" value="1"/>
</dbReference>
<organism evidence="23 24">
    <name type="scientific">Thalictrum thalictroides</name>
    <name type="common">Rue-anemone</name>
    <name type="synonym">Anemone thalictroides</name>
    <dbReference type="NCBI Taxonomy" id="46969"/>
    <lineage>
        <taxon>Eukaryota</taxon>
        <taxon>Viridiplantae</taxon>
        <taxon>Streptophyta</taxon>
        <taxon>Embryophyta</taxon>
        <taxon>Tracheophyta</taxon>
        <taxon>Spermatophyta</taxon>
        <taxon>Magnoliopsida</taxon>
        <taxon>Ranunculales</taxon>
        <taxon>Ranunculaceae</taxon>
        <taxon>Thalictroideae</taxon>
        <taxon>Thalictrum</taxon>
    </lineage>
</organism>
<evidence type="ECO:0000256" key="16">
    <source>
        <dbReference type="ARBA" id="ARBA00023136"/>
    </source>
</evidence>
<comment type="subcellular location">
    <subcellularLocation>
        <location evidence="1">Cell membrane</location>
        <topology evidence="1">Single-pass membrane protein</topology>
    </subcellularLocation>
</comment>
<keyword evidence="4" id="KW-1003">Cell membrane</keyword>
<keyword evidence="7" id="KW-0433">Leucine-rich repeat</keyword>
<dbReference type="InterPro" id="IPR055414">
    <property type="entry name" value="LRR_R13L4/SHOC2-like"/>
</dbReference>
<keyword evidence="3" id="KW-0217">Developmental protein</keyword>
<evidence type="ECO:0000256" key="2">
    <source>
        <dbReference type="ARBA" id="ARBA00008684"/>
    </source>
</evidence>
<dbReference type="PANTHER" id="PTHR48053">
    <property type="entry name" value="LEUCINE RICH REPEAT FAMILY PROTEIN, EXPRESSED"/>
    <property type="match status" value="1"/>
</dbReference>
<dbReference type="PROSITE" id="PS50011">
    <property type="entry name" value="PROTEIN_KINASE_DOM"/>
    <property type="match status" value="1"/>
</dbReference>
<evidence type="ECO:0000256" key="19">
    <source>
        <dbReference type="PROSITE-ProRule" id="PRU10141"/>
    </source>
</evidence>
<proteinExistence type="inferred from homology"/>
<keyword evidence="17 23" id="KW-0675">Receptor</keyword>
<keyword evidence="5" id="KW-0723">Serine/threonine-protein kinase</keyword>